<feature type="transmembrane region" description="Helical" evidence="1">
    <location>
        <begin position="240"/>
        <end position="259"/>
    </location>
</feature>
<gene>
    <name evidence="2" type="ORF">QBC40DRAFT_201887</name>
</gene>
<accession>A0AAN6XFJ5</accession>
<dbReference type="InterPro" id="IPR046536">
    <property type="entry name" value="DUF6601"/>
</dbReference>
<dbReference type="AlphaFoldDB" id="A0AAN6XFJ5"/>
<name>A0AAN6XFJ5_9PEZI</name>
<dbReference type="EMBL" id="MU863927">
    <property type="protein sequence ID" value="KAK4199788.1"/>
    <property type="molecule type" value="Genomic_DNA"/>
</dbReference>
<dbReference type="Pfam" id="PF20246">
    <property type="entry name" value="DUF6601"/>
    <property type="match status" value="1"/>
</dbReference>
<keyword evidence="1" id="KW-0472">Membrane</keyword>
<organism evidence="2 3">
    <name type="scientific">Triangularia verruculosa</name>
    <dbReference type="NCBI Taxonomy" id="2587418"/>
    <lineage>
        <taxon>Eukaryota</taxon>
        <taxon>Fungi</taxon>
        <taxon>Dikarya</taxon>
        <taxon>Ascomycota</taxon>
        <taxon>Pezizomycotina</taxon>
        <taxon>Sordariomycetes</taxon>
        <taxon>Sordariomycetidae</taxon>
        <taxon>Sordariales</taxon>
        <taxon>Podosporaceae</taxon>
        <taxon>Triangularia</taxon>
    </lineage>
</organism>
<reference evidence="2" key="1">
    <citation type="journal article" date="2023" name="Mol. Phylogenet. Evol.">
        <title>Genome-scale phylogeny and comparative genomics of the fungal order Sordariales.</title>
        <authorList>
            <person name="Hensen N."/>
            <person name="Bonometti L."/>
            <person name="Westerberg I."/>
            <person name="Brannstrom I.O."/>
            <person name="Guillou S."/>
            <person name="Cros-Aarteil S."/>
            <person name="Calhoun S."/>
            <person name="Haridas S."/>
            <person name="Kuo A."/>
            <person name="Mondo S."/>
            <person name="Pangilinan J."/>
            <person name="Riley R."/>
            <person name="LaButti K."/>
            <person name="Andreopoulos B."/>
            <person name="Lipzen A."/>
            <person name="Chen C."/>
            <person name="Yan M."/>
            <person name="Daum C."/>
            <person name="Ng V."/>
            <person name="Clum A."/>
            <person name="Steindorff A."/>
            <person name="Ohm R.A."/>
            <person name="Martin F."/>
            <person name="Silar P."/>
            <person name="Natvig D.O."/>
            <person name="Lalanne C."/>
            <person name="Gautier V."/>
            <person name="Ament-Velasquez S.L."/>
            <person name="Kruys A."/>
            <person name="Hutchinson M.I."/>
            <person name="Powell A.J."/>
            <person name="Barry K."/>
            <person name="Miller A.N."/>
            <person name="Grigoriev I.V."/>
            <person name="Debuchy R."/>
            <person name="Gladieux P."/>
            <person name="Hiltunen Thoren M."/>
            <person name="Johannesson H."/>
        </authorList>
    </citation>
    <scope>NUCLEOTIDE SEQUENCE</scope>
    <source>
        <strain evidence="2">CBS 315.58</strain>
    </source>
</reference>
<feature type="transmembrane region" description="Helical" evidence="1">
    <location>
        <begin position="311"/>
        <end position="336"/>
    </location>
</feature>
<reference evidence="2" key="2">
    <citation type="submission" date="2023-05" db="EMBL/GenBank/DDBJ databases">
        <authorList>
            <consortium name="Lawrence Berkeley National Laboratory"/>
            <person name="Steindorff A."/>
            <person name="Hensen N."/>
            <person name="Bonometti L."/>
            <person name="Westerberg I."/>
            <person name="Brannstrom I.O."/>
            <person name="Guillou S."/>
            <person name="Cros-Aarteil S."/>
            <person name="Calhoun S."/>
            <person name="Haridas S."/>
            <person name="Kuo A."/>
            <person name="Mondo S."/>
            <person name="Pangilinan J."/>
            <person name="Riley R."/>
            <person name="Labutti K."/>
            <person name="Andreopoulos B."/>
            <person name="Lipzen A."/>
            <person name="Chen C."/>
            <person name="Yanf M."/>
            <person name="Daum C."/>
            <person name="Ng V."/>
            <person name="Clum A."/>
            <person name="Ohm R."/>
            <person name="Martin F."/>
            <person name="Silar P."/>
            <person name="Natvig D."/>
            <person name="Lalanne C."/>
            <person name="Gautier V."/>
            <person name="Ament-Velasquez S.L."/>
            <person name="Kruys A."/>
            <person name="Hutchinson M.I."/>
            <person name="Powell A.J."/>
            <person name="Barry K."/>
            <person name="Miller A.N."/>
            <person name="Grigoriev I.V."/>
            <person name="Debuchy R."/>
            <person name="Gladieux P."/>
            <person name="Thoren M.H."/>
            <person name="Johannesson H."/>
        </authorList>
    </citation>
    <scope>NUCLEOTIDE SEQUENCE</scope>
    <source>
        <strain evidence="2">CBS 315.58</strain>
    </source>
</reference>
<protein>
    <submittedName>
        <fullName evidence="2">Uncharacterized protein</fullName>
    </submittedName>
</protein>
<dbReference type="PANTHER" id="PTHR34414">
    <property type="entry name" value="HET DOMAIN-CONTAINING PROTEIN-RELATED"/>
    <property type="match status" value="1"/>
</dbReference>
<dbReference type="PANTHER" id="PTHR34414:SF1">
    <property type="entry name" value="SUBTILISIN-LIKE SERINE PROTEASE"/>
    <property type="match status" value="1"/>
</dbReference>
<feature type="transmembrane region" description="Helical" evidence="1">
    <location>
        <begin position="271"/>
        <end position="291"/>
    </location>
</feature>
<evidence type="ECO:0000313" key="2">
    <source>
        <dbReference type="EMBL" id="KAK4199788.1"/>
    </source>
</evidence>
<dbReference type="Proteomes" id="UP001303160">
    <property type="component" value="Unassembled WGS sequence"/>
</dbReference>
<proteinExistence type="predicted"/>
<evidence type="ECO:0000256" key="1">
    <source>
        <dbReference type="SAM" id="Phobius"/>
    </source>
</evidence>
<comment type="caution">
    <text evidence="2">The sequence shown here is derived from an EMBL/GenBank/DDBJ whole genome shotgun (WGS) entry which is preliminary data.</text>
</comment>
<keyword evidence="1" id="KW-1133">Transmembrane helix</keyword>
<sequence length="364" mass="41155">MSHEKGKITQQPAVPMTPLPVLPFSCNILDKDQEDDRSSETQLLDQFPASYRADPDDLRAPTAPELDLIAKEMNVKRLHGIIHLLWLAGRPVPPRPRHYQLALGREITVIERMEAHLVWGSGRIYLKPLPRYLLNPAFWANYLSCNQSLTQPPEIPQSHPCGHPPLKKCALGFLLSYVALIAYENDFAIAKDKRLIPAEITWPQWRQLVREILAGGDGANRLFAHVNPRFIYGELRLNRLNLIFFALQGPLSTGFVATWNSYGAFYRDNSAWIITFTAYIILILSAAQVGLSTTKLAESNAFQEASYGFTIFSIVVPVFALGMLVGLSVVLWAYNVMRTRRFEAKRSKVLNRAWREEKVEGITG</sequence>
<keyword evidence="1" id="KW-0812">Transmembrane</keyword>
<keyword evidence="3" id="KW-1185">Reference proteome</keyword>
<evidence type="ECO:0000313" key="3">
    <source>
        <dbReference type="Proteomes" id="UP001303160"/>
    </source>
</evidence>